<accession>A0A1H5YVZ8</accession>
<evidence type="ECO:0000259" key="7">
    <source>
        <dbReference type="SMART" id="SM00849"/>
    </source>
</evidence>
<protein>
    <submittedName>
        <fullName evidence="8">Competence protein ComEC</fullName>
    </submittedName>
</protein>
<dbReference type="GO" id="GO:0030420">
    <property type="term" value="P:establishment of competence for transformation"/>
    <property type="evidence" value="ECO:0007669"/>
    <property type="project" value="InterPro"/>
</dbReference>
<feature type="transmembrane region" description="Helical" evidence="6">
    <location>
        <begin position="377"/>
        <end position="399"/>
    </location>
</feature>
<evidence type="ECO:0000313" key="9">
    <source>
        <dbReference type="Proteomes" id="UP000236721"/>
    </source>
</evidence>
<dbReference type="AlphaFoldDB" id="A0A1H5YVZ8"/>
<dbReference type="Pfam" id="PF03772">
    <property type="entry name" value="Competence"/>
    <property type="match status" value="1"/>
</dbReference>
<dbReference type="RefSeq" id="WP_103880522.1">
    <property type="nucleotide sequence ID" value="NZ_FNVG01000010.1"/>
</dbReference>
<feature type="transmembrane region" description="Helical" evidence="6">
    <location>
        <begin position="7"/>
        <end position="25"/>
    </location>
</feature>
<dbReference type="NCBIfam" id="TIGR00361">
    <property type="entry name" value="ComEC_Rec2"/>
    <property type="match status" value="1"/>
</dbReference>
<evidence type="ECO:0000256" key="5">
    <source>
        <dbReference type="ARBA" id="ARBA00023136"/>
    </source>
</evidence>
<dbReference type="EMBL" id="FNVG01000010">
    <property type="protein sequence ID" value="SEG28194.1"/>
    <property type="molecule type" value="Genomic_DNA"/>
</dbReference>
<dbReference type="Proteomes" id="UP000236721">
    <property type="component" value="Unassembled WGS sequence"/>
</dbReference>
<dbReference type="Gene3D" id="3.60.15.10">
    <property type="entry name" value="Ribonuclease Z/Hydroxyacylglutathione hydrolase-like"/>
    <property type="match status" value="1"/>
</dbReference>
<dbReference type="SUPFAM" id="SSF56281">
    <property type="entry name" value="Metallo-hydrolase/oxidoreductase"/>
    <property type="match status" value="1"/>
</dbReference>
<evidence type="ECO:0000256" key="1">
    <source>
        <dbReference type="ARBA" id="ARBA00004651"/>
    </source>
</evidence>
<dbReference type="InterPro" id="IPR052159">
    <property type="entry name" value="Competence_DNA_uptake"/>
</dbReference>
<feature type="transmembrane region" description="Helical" evidence="6">
    <location>
        <begin position="405"/>
        <end position="426"/>
    </location>
</feature>
<keyword evidence="2" id="KW-1003">Cell membrane</keyword>
<dbReference type="GO" id="GO:0005886">
    <property type="term" value="C:plasma membrane"/>
    <property type="evidence" value="ECO:0007669"/>
    <property type="project" value="UniProtKB-SubCell"/>
</dbReference>
<evidence type="ECO:0000256" key="6">
    <source>
        <dbReference type="SAM" id="Phobius"/>
    </source>
</evidence>
<keyword evidence="4 6" id="KW-1133">Transmembrane helix</keyword>
<name>A0A1H5YVZ8_9VIBR</name>
<reference evidence="9" key="1">
    <citation type="submission" date="2016-10" db="EMBL/GenBank/DDBJ databases">
        <authorList>
            <person name="Varghese N."/>
            <person name="Submissions S."/>
        </authorList>
    </citation>
    <scope>NUCLEOTIDE SEQUENCE [LARGE SCALE GENOMIC DNA]</scope>
    <source>
        <strain evidence="9">CGMCC 1.7062</strain>
    </source>
</reference>
<proteinExistence type="predicted"/>
<feature type="transmembrane region" description="Helical" evidence="6">
    <location>
        <begin position="462"/>
        <end position="493"/>
    </location>
</feature>
<dbReference type="InterPro" id="IPR036866">
    <property type="entry name" value="RibonucZ/Hydroxyglut_hydro"/>
</dbReference>
<dbReference type="NCBIfam" id="TIGR00360">
    <property type="entry name" value="ComEC_N-term"/>
    <property type="match status" value="1"/>
</dbReference>
<evidence type="ECO:0000313" key="8">
    <source>
        <dbReference type="EMBL" id="SEG28194.1"/>
    </source>
</evidence>
<evidence type="ECO:0000256" key="4">
    <source>
        <dbReference type="ARBA" id="ARBA00022989"/>
    </source>
</evidence>
<keyword evidence="9" id="KW-1185">Reference proteome</keyword>
<feature type="transmembrane region" description="Helical" evidence="6">
    <location>
        <begin position="231"/>
        <end position="254"/>
    </location>
</feature>
<gene>
    <name evidence="8" type="ORF">SAMN04488244_11051</name>
</gene>
<dbReference type="SMART" id="SM00849">
    <property type="entry name" value="Lactamase_B"/>
    <property type="match status" value="1"/>
</dbReference>
<dbReference type="PANTHER" id="PTHR30619">
    <property type="entry name" value="DNA INTERNALIZATION/COMPETENCE PROTEIN COMEC/REC2"/>
    <property type="match status" value="1"/>
</dbReference>
<evidence type="ECO:0000256" key="2">
    <source>
        <dbReference type="ARBA" id="ARBA00022475"/>
    </source>
</evidence>
<feature type="transmembrane region" description="Helical" evidence="6">
    <location>
        <begin position="318"/>
        <end position="338"/>
    </location>
</feature>
<dbReference type="InterPro" id="IPR004477">
    <property type="entry name" value="ComEC_N"/>
</dbReference>
<comment type="subcellular location">
    <subcellularLocation>
        <location evidence="1">Cell membrane</location>
        <topology evidence="1">Multi-pass membrane protein</topology>
    </subcellularLocation>
</comment>
<dbReference type="PANTHER" id="PTHR30619:SF1">
    <property type="entry name" value="RECOMBINATION PROTEIN 2"/>
    <property type="match status" value="1"/>
</dbReference>
<keyword evidence="3 6" id="KW-0812">Transmembrane</keyword>
<feature type="transmembrane region" description="Helical" evidence="6">
    <location>
        <begin position="37"/>
        <end position="62"/>
    </location>
</feature>
<dbReference type="OrthoDB" id="9761531at2"/>
<dbReference type="Pfam" id="PF00753">
    <property type="entry name" value="Lactamase_B"/>
    <property type="match status" value="1"/>
</dbReference>
<sequence>MTLLSGILAPLLYTLIIVSAVWWPIMPHYYWLIPTSLMSLALIIKRQLVIGLAFTAMSVALIQGNLLKHQSEVLYRFGTDINIKAQVDSYFKKISHGYEVEVTIFSIDELELDYFARPKVKLRLPVALDIGAVVSAEVKLSPVFGVLNYVGFDKEKFYLSKGLVGEIAISPKSHFIVESHSHWRARLHNAVTRHTSGSHYRGYYLALIFGDRSQLKPNDWQMLKQSGLSHLIAISGLHIGMVFVVGFVLVRAIAQWVGWLLPRRWRHLLTLQRHWLSALAGLALALTYAALGNFAVSTVRALVMLMVVYGLSVSQRRLPSMLIVLITACVVVTVVPFSAASSGFWLSFLAVVSLMISATLTQSYFGIRAMLLTHLALTLLFVPIVLYLFQGIASLTPIYNLVFVPWFSFLVVPLLMAAMVFTALGLPCGSLWRLLDTVMVPFENAISLADAFWVALPVDNAIYAIPLLIALALGQVVAKQWCFIFLIVTVFGVQFRSVSRPFSVHFLDVGHGLSVVIQQGREAVVYDTGRAREHFSMASAVVTPNLYGFGIAHLEGLIISHADNDHSGGEQVMVEDWRPNWVRKPDKTLGSEPCIRGQKWRWRSVTFEALWPPKPVSRAYNPHSCVVLATFHWKGGEERVLLTGDIEKMSEILISRQLKPYTLSVMSVPHHGSSTSSSKYLRQVLIAENAVASTQYHSRWKLPNPKVKESYQQQGINWYETGRDGAVSLRFIDGEMTVSTLRAQNLDPWYRQMLRSRVE</sequence>
<dbReference type="InterPro" id="IPR004797">
    <property type="entry name" value="Competence_ComEC/Rec2"/>
</dbReference>
<keyword evidence="5 6" id="KW-0472">Membrane</keyword>
<feature type="transmembrane region" description="Helical" evidence="6">
    <location>
        <begin position="274"/>
        <end position="297"/>
    </location>
</feature>
<dbReference type="CDD" id="cd07731">
    <property type="entry name" value="ComA-like_MBL-fold"/>
    <property type="match status" value="1"/>
</dbReference>
<dbReference type="InterPro" id="IPR035681">
    <property type="entry name" value="ComA-like_MBL"/>
</dbReference>
<feature type="domain" description="Metallo-beta-lactamase" evidence="7">
    <location>
        <begin position="511"/>
        <end position="696"/>
    </location>
</feature>
<organism evidence="8 9">
    <name type="scientific">Vibrio hangzhouensis</name>
    <dbReference type="NCBI Taxonomy" id="462991"/>
    <lineage>
        <taxon>Bacteria</taxon>
        <taxon>Pseudomonadati</taxon>
        <taxon>Pseudomonadota</taxon>
        <taxon>Gammaproteobacteria</taxon>
        <taxon>Vibrionales</taxon>
        <taxon>Vibrionaceae</taxon>
        <taxon>Vibrio</taxon>
    </lineage>
</organism>
<dbReference type="InterPro" id="IPR001279">
    <property type="entry name" value="Metallo-B-lactamas"/>
</dbReference>
<evidence type="ECO:0000256" key="3">
    <source>
        <dbReference type="ARBA" id="ARBA00022692"/>
    </source>
</evidence>